<dbReference type="Gene3D" id="2.60.120.10">
    <property type="entry name" value="Jelly Rolls"/>
    <property type="match status" value="1"/>
</dbReference>
<organism evidence="2 3">
    <name type="scientific">Lunatimonas lonarensis</name>
    <dbReference type="NCBI Taxonomy" id="1232681"/>
    <lineage>
        <taxon>Bacteria</taxon>
        <taxon>Pseudomonadati</taxon>
        <taxon>Bacteroidota</taxon>
        <taxon>Cytophagia</taxon>
        <taxon>Cytophagales</taxon>
        <taxon>Cyclobacteriaceae</taxon>
    </lineage>
</organism>
<dbReference type="EMBL" id="AQHR01000089">
    <property type="protein sequence ID" value="EON76029.1"/>
    <property type="molecule type" value="Genomic_DNA"/>
</dbReference>
<dbReference type="InterPro" id="IPR000595">
    <property type="entry name" value="cNMP-bd_dom"/>
</dbReference>
<dbReference type="PROSITE" id="PS50042">
    <property type="entry name" value="CNMP_BINDING_3"/>
    <property type="match status" value="1"/>
</dbReference>
<sequence>MQQLIDTILQFGSLTQQQIELIKSKTEVRTLKSGDYFSEAGKTANHVGFILEGVFRVCYYNKDGNEITRYFIDENNFLVDLNSLSYQIPSSEYIQAVTDVELVVFKRSSLTDLANTIVGWDKITNQITTKALLDKVSRISPMVAEDATTCYQSFLEQFPKMALRIPLSYLASYLGITQQSLSRIRRNLNQ</sequence>
<dbReference type="STRING" id="1232681.ADIS_3507"/>
<feature type="domain" description="Cyclic nucleotide-binding" evidence="1">
    <location>
        <begin position="10"/>
        <end position="113"/>
    </location>
</feature>
<dbReference type="OrthoDB" id="758145at2"/>
<reference evidence="2 3" key="1">
    <citation type="submission" date="2013-02" db="EMBL/GenBank/DDBJ databases">
        <title>A novel strain isolated from Lonar lake, Maharashtra, India.</title>
        <authorList>
            <person name="Singh A."/>
        </authorList>
    </citation>
    <scope>NUCLEOTIDE SEQUENCE [LARGE SCALE GENOMIC DNA]</scope>
    <source>
        <strain evidence="2 3">AK24</strain>
    </source>
</reference>
<dbReference type="PATRIC" id="fig|1288963.3.peg.3498"/>
<comment type="caution">
    <text evidence="2">The sequence shown here is derived from an EMBL/GenBank/DDBJ whole genome shotgun (WGS) entry which is preliminary data.</text>
</comment>
<dbReference type="RefSeq" id="WP_010855639.1">
    <property type="nucleotide sequence ID" value="NZ_AQHR01000089.1"/>
</dbReference>
<protein>
    <submittedName>
        <fullName evidence="2">cAMP-binding protein</fullName>
    </submittedName>
</protein>
<evidence type="ECO:0000313" key="2">
    <source>
        <dbReference type="EMBL" id="EON76029.1"/>
    </source>
</evidence>
<dbReference type="Pfam" id="PF00027">
    <property type="entry name" value="cNMP_binding"/>
    <property type="match status" value="1"/>
</dbReference>
<evidence type="ECO:0000259" key="1">
    <source>
        <dbReference type="PROSITE" id="PS50042"/>
    </source>
</evidence>
<proteinExistence type="predicted"/>
<accession>R7ZPS6</accession>
<dbReference type="CDD" id="cd00038">
    <property type="entry name" value="CAP_ED"/>
    <property type="match status" value="1"/>
</dbReference>
<gene>
    <name evidence="2" type="ORF">ADIS_3507</name>
</gene>
<dbReference type="Proteomes" id="UP000013909">
    <property type="component" value="Unassembled WGS sequence"/>
</dbReference>
<keyword evidence="3" id="KW-1185">Reference proteome</keyword>
<dbReference type="InterPro" id="IPR018490">
    <property type="entry name" value="cNMP-bd_dom_sf"/>
</dbReference>
<dbReference type="SUPFAM" id="SSF51206">
    <property type="entry name" value="cAMP-binding domain-like"/>
    <property type="match status" value="1"/>
</dbReference>
<dbReference type="AlphaFoldDB" id="R7ZPS6"/>
<dbReference type="InterPro" id="IPR014710">
    <property type="entry name" value="RmlC-like_jellyroll"/>
</dbReference>
<evidence type="ECO:0000313" key="3">
    <source>
        <dbReference type="Proteomes" id="UP000013909"/>
    </source>
</evidence>
<name>R7ZPS6_9BACT</name>